<protein>
    <recommendedName>
        <fullName evidence="3 4">Protein GrpE</fullName>
    </recommendedName>
    <alternativeName>
        <fullName evidence="3">HSP-70 cofactor</fullName>
    </alternativeName>
</protein>
<dbReference type="InterPro" id="IPR013805">
    <property type="entry name" value="GrpE_CC"/>
</dbReference>
<feature type="region of interest" description="Disordered" evidence="6">
    <location>
        <begin position="1"/>
        <end position="52"/>
    </location>
</feature>
<comment type="subcellular location">
    <subcellularLocation>
        <location evidence="3">Cytoplasm</location>
    </subcellularLocation>
</comment>
<dbReference type="EMBL" id="ACVR01000070">
    <property type="protein sequence ID" value="EET81445.1"/>
    <property type="molecule type" value="Genomic_DNA"/>
</dbReference>
<comment type="subunit">
    <text evidence="3">Homodimer.</text>
</comment>
<evidence type="ECO:0000256" key="1">
    <source>
        <dbReference type="ARBA" id="ARBA00009054"/>
    </source>
</evidence>
<dbReference type="InterPro" id="IPR009012">
    <property type="entry name" value="GrpE_head"/>
</dbReference>
<keyword evidence="3" id="KW-0963">Cytoplasm</keyword>
<accession>A0ABM9YKP8</accession>
<evidence type="ECO:0000256" key="5">
    <source>
        <dbReference type="RuleBase" id="RU004478"/>
    </source>
</evidence>
<evidence type="ECO:0000256" key="4">
    <source>
        <dbReference type="RuleBase" id="RU000639"/>
    </source>
</evidence>
<dbReference type="PRINTS" id="PR00773">
    <property type="entry name" value="GRPEPROTEIN"/>
</dbReference>
<evidence type="ECO:0000256" key="3">
    <source>
        <dbReference type="HAMAP-Rule" id="MF_01151"/>
    </source>
</evidence>
<evidence type="ECO:0000256" key="6">
    <source>
        <dbReference type="SAM" id="MobiDB-lite"/>
    </source>
</evidence>
<reference evidence="7 8" key="1">
    <citation type="submission" date="2009-07" db="EMBL/GenBank/DDBJ databases">
        <authorList>
            <person name="Madupu R."/>
            <person name="Durkin A.S."/>
            <person name="Torralba M."/>
            <person name="Methe B."/>
            <person name="Sutton G.G."/>
            <person name="Strausberg R.L."/>
            <person name="Nelson K.E."/>
        </authorList>
    </citation>
    <scope>NUCLEOTIDE SEQUENCE [LARGE SCALE GENOMIC DNA]</scope>
    <source>
        <strain evidence="7 8">SK82</strain>
    </source>
</reference>
<dbReference type="Gene3D" id="3.90.20.20">
    <property type="match status" value="1"/>
</dbReference>
<dbReference type="SUPFAM" id="SSF51064">
    <property type="entry name" value="Head domain of nucleotide exchange factor GrpE"/>
    <property type="match status" value="1"/>
</dbReference>
<comment type="function">
    <text evidence="3 4">Participates actively in the response to hyperosmotic and heat shock by preventing the aggregation of stress-denatured proteins, in association with DnaK and GrpE. It is the nucleotide exchange factor for DnaK and may function as a thermosensor. Unfolded proteins bind initially to DnaJ; upon interaction with the DnaJ-bound protein, DnaK hydrolyzes its bound ATP, resulting in the formation of a stable complex. GrpE releases ADP from DnaK; ATP binding to DnaK triggers the release of the substrate protein, thus completing the reaction cycle. Several rounds of ATP-dependent interactions between DnaJ, DnaK and GrpE are required for fully efficient folding.</text>
</comment>
<keyword evidence="2 3" id="KW-0143">Chaperone</keyword>
<evidence type="ECO:0000313" key="8">
    <source>
        <dbReference type="Proteomes" id="UP000018419"/>
    </source>
</evidence>
<comment type="similarity">
    <text evidence="1 3 5">Belongs to the GrpE family.</text>
</comment>
<evidence type="ECO:0000256" key="2">
    <source>
        <dbReference type="ARBA" id="ARBA00023186"/>
    </source>
</evidence>
<dbReference type="PANTHER" id="PTHR21237:SF23">
    <property type="entry name" value="GRPE PROTEIN HOMOLOG, MITOCHONDRIAL"/>
    <property type="match status" value="1"/>
</dbReference>
<comment type="caution">
    <text evidence="7">The sequence shown here is derived from an EMBL/GenBank/DDBJ whole genome shotgun (WGS) entry which is preliminary data.</text>
</comment>
<proteinExistence type="inferred from homology"/>
<dbReference type="InterPro" id="IPR000740">
    <property type="entry name" value="GrpE"/>
</dbReference>
<dbReference type="Proteomes" id="UP000018419">
    <property type="component" value="Unassembled WGS sequence"/>
</dbReference>
<name>A0ABM9YKP8_ACIRA</name>
<feature type="compositionally biased region" description="Low complexity" evidence="6">
    <location>
        <begin position="13"/>
        <end position="25"/>
    </location>
</feature>
<keyword evidence="8" id="KW-1185">Reference proteome</keyword>
<sequence>MFKNPFKRRSAMANEQNEQAQNPQEEQLEAHDQQTQAESGSGHLETDSEDLKAQITKLEESLKLEKARAANAIYESEKVKERLEREAETAKKFALEKFAKNLLETVDNLERALQATGEEQTPLSEGVELTLKGLLTTLEKAGVVVVDTANGFNADLHQAVGIDPNAKSGEIGTVLQKGYTLSGRLLRPAMVMVGQ</sequence>
<dbReference type="HAMAP" id="MF_01151">
    <property type="entry name" value="GrpE"/>
    <property type="match status" value="1"/>
</dbReference>
<dbReference type="Gene3D" id="2.30.22.10">
    <property type="entry name" value="Head domain of nucleotide exchange factor GrpE"/>
    <property type="match status" value="1"/>
</dbReference>
<gene>
    <name evidence="3 7" type="primary">grpE</name>
    <name evidence="7" type="ORF">ACIRA0001_0158</name>
</gene>
<dbReference type="PANTHER" id="PTHR21237">
    <property type="entry name" value="GRPE PROTEIN"/>
    <property type="match status" value="1"/>
</dbReference>
<evidence type="ECO:0000313" key="7">
    <source>
        <dbReference type="EMBL" id="EET81445.1"/>
    </source>
</evidence>
<dbReference type="PROSITE" id="PS01071">
    <property type="entry name" value="GRPE"/>
    <property type="match status" value="1"/>
</dbReference>
<dbReference type="NCBIfam" id="NF010748">
    <property type="entry name" value="PRK14150.1"/>
    <property type="match status" value="1"/>
</dbReference>
<dbReference type="Pfam" id="PF01025">
    <property type="entry name" value="GrpE"/>
    <property type="match status" value="1"/>
</dbReference>
<dbReference type="SUPFAM" id="SSF58014">
    <property type="entry name" value="Coiled-coil domain of nucleotide exchange factor GrpE"/>
    <property type="match status" value="1"/>
</dbReference>
<dbReference type="CDD" id="cd00446">
    <property type="entry name" value="GrpE"/>
    <property type="match status" value="1"/>
</dbReference>
<keyword evidence="3 4" id="KW-0346">Stress response</keyword>
<organism evidence="7 8">
    <name type="scientific">Acinetobacter radioresistens SK82</name>
    <dbReference type="NCBI Taxonomy" id="596318"/>
    <lineage>
        <taxon>Bacteria</taxon>
        <taxon>Pseudomonadati</taxon>
        <taxon>Pseudomonadota</taxon>
        <taxon>Gammaproteobacteria</taxon>
        <taxon>Moraxellales</taxon>
        <taxon>Moraxellaceae</taxon>
        <taxon>Acinetobacter</taxon>
    </lineage>
</organism>
<feature type="compositionally biased region" description="Basic residues" evidence="6">
    <location>
        <begin position="1"/>
        <end position="10"/>
    </location>
</feature>